<evidence type="ECO:0000256" key="7">
    <source>
        <dbReference type="SAM" id="Phobius"/>
    </source>
</evidence>
<keyword evidence="9" id="KW-1185">Reference proteome</keyword>
<feature type="transmembrane region" description="Helical" evidence="7">
    <location>
        <begin position="241"/>
        <end position="262"/>
    </location>
</feature>
<dbReference type="Proteomes" id="UP001057580">
    <property type="component" value="Chromosome"/>
</dbReference>
<evidence type="ECO:0000256" key="4">
    <source>
        <dbReference type="ARBA" id="ARBA00022692"/>
    </source>
</evidence>
<accession>A0A9E7U9E3</accession>
<dbReference type="GO" id="GO:0016758">
    <property type="term" value="F:hexosyltransferase activity"/>
    <property type="evidence" value="ECO:0007669"/>
    <property type="project" value="InterPro"/>
</dbReference>
<comment type="subcellular location">
    <subcellularLocation>
        <location evidence="1">Cell membrane</location>
        <topology evidence="1">Multi-pass membrane protein</topology>
    </subcellularLocation>
</comment>
<dbReference type="InterPro" id="IPR018584">
    <property type="entry name" value="GT87"/>
</dbReference>
<dbReference type="RefSeq" id="WP_260591739.1">
    <property type="nucleotide sequence ID" value="NZ_CP104003.1"/>
</dbReference>
<feature type="transmembrane region" description="Helical" evidence="7">
    <location>
        <begin position="191"/>
        <end position="209"/>
    </location>
</feature>
<proteinExistence type="predicted"/>
<dbReference type="AlphaFoldDB" id="A0A9E7U9E3"/>
<keyword evidence="5 7" id="KW-1133">Transmembrane helix</keyword>
<dbReference type="KEGG" id="ssai:N0B31_11335"/>
<feature type="transmembrane region" description="Helical" evidence="7">
    <location>
        <begin position="81"/>
        <end position="99"/>
    </location>
</feature>
<sequence>MATLMLSQAVGFYTEFFRTWNRTLFHFGVYYQIGQFAIEGLPLYNTEITRIANTGSRYLYPPIIAVLYVPFTLLPVGPAGFVFNILSLGVFLGGLVYLIETLEPTAPKWVIGLAVICSTGFSPLTRSLYLGQMTPLMIGLVCIGVGLLERERTGDWQAVSGVVASLAAIIKMQYAPLGAFLLRGWNRLRNTLLAVSGLGLISLALFGVAEHQAFIEVLAAGKGWGKTVDPVNWTPGDFKPLYFMTNYRIHAKFLIITGVALLARYSRRIMTTRMDRYVVALGLVTVPLVSPTPNQLILLILVPACVVVASTELHQPNGAVWLPVASVGLAHIVRPSIQYLTSFNSNLLVLALQPAAWAVYLMFGHCILRIAQEIQVNRNKDSIL</sequence>
<feature type="transmembrane region" description="Helical" evidence="7">
    <location>
        <begin position="274"/>
        <end position="290"/>
    </location>
</feature>
<feature type="transmembrane region" description="Helical" evidence="7">
    <location>
        <begin position="58"/>
        <end position="75"/>
    </location>
</feature>
<evidence type="ECO:0000256" key="6">
    <source>
        <dbReference type="ARBA" id="ARBA00023136"/>
    </source>
</evidence>
<reference evidence="8" key="1">
    <citation type="submission" date="2022-09" db="EMBL/GenBank/DDBJ databases">
        <title>Diverse halophilic archaea isolated from saline environments.</title>
        <authorList>
            <person name="Cui H.-L."/>
        </authorList>
    </citation>
    <scope>NUCLEOTIDE SEQUENCE</scope>
    <source>
        <strain evidence="8">ZS-35-S2</strain>
    </source>
</reference>
<keyword evidence="4 7" id="KW-0812">Transmembrane</keyword>
<evidence type="ECO:0000313" key="9">
    <source>
        <dbReference type="Proteomes" id="UP001057580"/>
    </source>
</evidence>
<dbReference type="GO" id="GO:0005886">
    <property type="term" value="C:plasma membrane"/>
    <property type="evidence" value="ECO:0007669"/>
    <property type="project" value="UniProtKB-SubCell"/>
</dbReference>
<protein>
    <submittedName>
        <fullName evidence="8">DUF2029 domain-containing protein</fullName>
    </submittedName>
</protein>
<evidence type="ECO:0000256" key="3">
    <source>
        <dbReference type="ARBA" id="ARBA00022679"/>
    </source>
</evidence>
<dbReference type="GeneID" id="74943023"/>
<keyword evidence="2" id="KW-1003">Cell membrane</keyword>
<name>A0A9E7U9E3_9EURY</name>
<feature type="transmembrane region" description="Helical" evidence="7">
    <location>
        <begin position="130"/>
        <end position="148"/>
    </location>
</feature>
<evidence type="ECO:0000256" key="5">
    <source>
        <dbReference type="ARBA" id="ARBA00022989"/>
    </source>
</evidence>
<evidence type="ECO:0000313" key="8">
    <source>
        <dbReference type="EMBL" id="UWM52744.1"/>
    </source>
</evidence>
<gene>
    <name evidence="8" type="ORF">N0B31_11335</name>
</gene>
<evidence type="ECO:0000256" key="2">
    <source>
        <dbReference type="ARBA" id="ARBA00022475"/>
    </source>
</evidence>
<feature type="transmembrane region" description="Helical" evidence="7">
    <location>
        <begin position="347"/>
        <end position="368"/>
    </location>
</feature>
<evidence type="ECO:0000256" key="1">
    <source>
        <dbReference type="ARBA" id="ARBA00004651"/>
    </source>
</evidence>
<keyword evidence="3" id="KW-0808">Transferase</keyword>
<organism evidence="8 9">
    <name type="scientific">Salinirubellus salinus</name>
    <dbReference type="NCBI Taxonomy" id="1364945"/>
    <lineage>
        <taxon>Archaea</taxon>
        <taxon>Methanobacteriati</taxon>
        <taxon>Methanobacteriota</taxon>
        <taxon>Stenosarchaea group</taxon>
        <taxon>Halobacteria</taxon>
        <taxon>Halobacteriales</taxon>
        <taxon>Natronomonadaceae</taxon>
        <taxon>Salinirubellus</taxon>
    </lineage>
</organism>
<dbReference type="EMBL" id="CP104003">
    <property type="protein sequence ID" value="UWM52744.1"/>
    <property type="molecule type" value="Genomic_DNA"/>
</dbReference>
<keyword evidence="6 7" id="KW-0472">Membrane</keyword>
<dbReference type="Pfam" id="PF09594">
    <property type="entry name" value="GT87"/>
    <property type="match status" value="1"/>
</dbReference>